<dbReference type="InterPro" id="IPR049326">
    <property type="entry name" value="Rhodopsin_dom_fungi"/>
</dbReference>
<reference evidence="9 10" key="1">
    <citation type="submission" date="2015-09" db="EMBL/GenBank/DDBJ databases">
        <title>Host preference determinants of Valsa canker pathogens revealed by comparative genomics.</title>
        <authorList>
            <person name="Yin Z."/>
            <person name="Huang L."/>
        </authorList>
    </citation>
    <scope>NUCLEOTIDE SEQUENCE [LARGE SCALE GENOMIC DNA]</scope>
    <source>
        <strain evidence="9 10">SXYLt</strain>
    </source>
</reference>
<feature type="transmembrane region" description="Helical" evidence="7">
    <location>
        <begin position="261"/>
        <end position="282"/>
    </location>
</feature>
<name>A0A423WYP5_9PEZI</name>
<comment type="similarity">
    <text evidence="5">Belongs to the SAT4 family.</text>
</comment>
<evidence type="ECO:0000256" key="4">
    <source>
        <dbReference type="ARBA" id="ARBA00023136"/>
    </source>
</evidence>
<dbReference type="Proteomes" id="UP000285146">
    <property type="component" value="Unassembled WGS sequence"/>
</dbReference>
<dbReference type="GO" id="GO:0016020">
    <property type="term" value="C:membrane"/>
    <property type="evidence" value="ECO:0007669"/>
    <property type="project" value="UniProtKB-SubCell"/>
</dbReference>
<evidence type="ECO:0000313" key="10">
    <source>
        <dbReference type="Proteomes" id="UP000285146"/>
    </source>
</evidence>
<keyword evidence="10" id="KW-1185">Reference proteome</keyword>
<evidence type="ECO:0000256" key="2">
    <source>
        <dbReference type="ARBA" id="ARBA00022692"/>
    </source>
</evidence>
<feature type="transmembrane region" description="Helical" evidence="7">
    <location>
        <begin position="191"/>
        <end position="217"/>
    </location>
</feature>
<evidence type="ECO:0000256" key="5">
    <source>
        <dbReference type="ARBA" id="ARBA00038359"/>
    </source>
</evidence>
<accession>A0A423WYP5</accession>
<dbReference type="Pfam" id="PF20684">
    <property type="entry name" value="Fung_rhodopsin"/>
    <property type="match status" value="1"/>
</dbReference>
<evidence type="ECO:0000256" key="6">
    <source>
        <dbReference type="SAM" id="MobiDB-lite"/>
    </source>
</evidence>
<keyword evidence="2 7" id="KW-0812">Transmembrane</keyword>
<gene>
    <name evidence="9" type="ORF">VPNG_06444</name>
</gene>
<feature type="transmembrane region" description="Helical" evidence="7">
    <location>
        <begin position="229"/>
        <end position="249"/>
    </location>
</feature>
<feature type="domain" description="Rhodopsin" evidence="8">
    <location>
        <begin position="55"/>
        <end position="283"/>
    </location>
</feature>
<protein>
    <recommendedName>
        <fullName evidence="8">Rhodopsin domain-containing protein</fullName>
    </recommendedName>
</protein>
<evidence type="ECO:0000256" key="1">
    <source>
        <dbReference type="ARBA" id="ARBA00004141"/>
    </source>
</evidence>
<dbReference type="InterPro" id="IPR052337">
    <property type="entry name" value="SAT4-like"/>
</dbReference>
<sequence length="468" mass="51723">MSASEPAGLDLCMIPGASPPHGTVVNFENPVTLVPVIVSVCVIMTAGAILLTACRLYVSFKRREWWWSDCFVTIALMFSMVQTGLFLSQAKFARHQWDTRACWYDDKYAKILFLQSILTTFALFFSKASILLLFNQLFGVKRPVCLAVRFGIIFAGVLYFTGIPITAYMSTPHGGDTWASGLNSERSQKELIWGIVVAAVGTLLDIFIFVLPLPVILRLQMTTRRKVSTAAVFGTALLGVIASILSLIYRIETLGAKDSTWTFTALMTCIVVENDVAIIVSSTHGFSRFIKMVSELRIVRSLRSRLGGSRSVKSEKPQASWQKEDPNRPRTGRGSGKKTDHGLYGLSETAILRSTSSAEVDEGMYDVSQARICPGILRTVDVTQETHYPGTDSATMLQGPHIRYSSSGAFYYGPRYESEAYASTDHPFQNSPDDHVVNGPGEPCKFCKKLIPLRFAQGSRQTEDIQDS</sequence>
<feature type="transmembrane region" description="Helical" evidence="7">
    <location>
        <begin position="146"/>
        <end position="171"/>
    </location>
</feature>
<dbReference type="PANTHER" id="PTHR33048">
    <property type="entry name" value="PTH11-LIKE INTEGRAL MEMBRANE PROTEIN (AFU_ORTHOLOGUE AFUA_5G11245)"/>
    <property type="match status" value="1"/>
</dbReference>
<proteinExistence type="inferred from homology"/>
<dbReference type="STRING" id="1230097.A0A423WYP5"/>
<organism evidence="9 10">
    <name type="scientific">Cytospora leucostoma</name>
    <dbReference type="NCBI Taxonomy" id="1230097"/>
    <lineage>
        <taxon>Eukaryota</taxon>
        <taxon>Fungi</taxon>
        <taxon>Dikarya</taxon>
        <taxon>Ascomycota</taxon>
        <taxon>Pezizomycotina</taxon>
        <taxon>Sordariomycetes</taxon>
        <taxon>Sordariomycetidae</taxon>
        <taxon>Diaporthales</taxon>
        <taxon>Cytosporaceae</taxon>
        <taxon>Cytospora</taxon>
    </lineage>
</organism>
<feature type="transmembrane region" description="Helical" evidence="7">
    <location>
        <begin position="112"/>
        <end position="134"/>
    </location>
</feature>
<dbReference type="PANTHER" id="PTHR33048:SF47">
    <property type="entry name" value="INTEGRAL MEMBRANE PROTEIN-RELATED"/>
    <property type="match status" value="1"/>
</dbReference>
<dbReference type="InParanoid" id="A0A423WYP5"/>
<feature type="transmembrane region" description="Helical" evidence="7">
    <location>
        <begin position="33"/>
        <end position="58"/>
    </location>
</feature>
<feature type="transmembrane region" description="Helical" evidence="7">
    <location>
        <begin position="70"/>
        <end position="92"/>
    </location>
</feature>
<evidence type="ECO:0000256" key="3">
    <source>
        <dbReference type="ARBA" id="ARBA00022989"/>
    </source>
</evidence>
<dbReference type="AlphaFoldDB" id="A0A423WYP5"/>
<evidence type="ECO:0000259" key="8">
    <source>
        <dbReference type="Pfam" id="PF20684"/>
    </source>
</evidence>
<keyword evidence="3 7" id="KW-1133">Transmembrane helix</keyword>
<comment type="subcellular location">
    <subcellularLocation>
        <location evidence="1">Membrane</location>
        <topology evidence="1">Multi-pass membrane protein</topology>
    </subcellularLocation>
</comment>
<evidence type="ECO:0000256" key="7">
    <source>
        <dbReference type="SAM" id="Phobius"/>
    </source>
</evidence>
<keyword evidence="4 7" id="KW-0472">Membrane</keyword>
<feature type="compositionally biased region" description="Basic and acidic residues" evidence="6">
    <location>
        <begin position="312"/>
        <end position="328"/>
    </location>
</feature>
<feature type="region of interest" description="Disordered" evidence="6">
    <location>
        <begin position="309"/>
        <end position="340"/>
    </location>
</feature>
<comment type="caution">
    <text evidence="9">The sequence shown here is derived from an EMBL/GenBank/DDBJ whole genome shotgun (WGS) entry which is preliminary data.</text>
</comment>
<dbReference type="EMBL" id="LKEB01000033">
    <property type="protein sequence ID" value="ROW08681.1"/>
    <property type="molecule type" value="Genomic_DNA"/>
</dbReference>
<dbReference type="OrthoDB" id="5342292at2759"/>
<evidence type="ECO:0000313" key="9">
    <source>
        <dbReference type="EMBL" id="ROW08681.1"/>
    </source>
</evidence>